<dbReference type="PIRSF" id="PIRSF005572">
    <property type="entry name" value="NifS"/>
    <property type="match status" value="1"/>
</dbReference>
<evidence type="ECO:0000313" key="13">
    <source>
        <dbReference type="Proteomes" id="UP000185990"/>
    </source>
</evidence>
<dbReference type="InterPro" id="IPR015421">
    <property type="entry name" value="PyrdxlP-dep_Trfase_major"/>
</dbReference>
<evidence type="ECO:0000256" key="9">
    <source>
        <dbReference type="ARBA" id="ARBA00023014"/>
    </source>
</evidence>
<keyword evidence="8" id="KW-0408">Iron</keyword>
<protein>
    <recommendedName>
        <fullName evidence="3">cysteine desulfurase</fullName>
        <ecNumber evidence="3">2.8.1.7</ecNumber>
    </recommendedName>
</protein>
<dbReference type="GO" id="GO:0046872">
    <property type="term" value="F:metal ion binding"/>
    <property type="evidence" value="ECO:0007669"/>
    <property type="project" value="UniProtKB-KW"/>
</dbReference>
<dbReference type="Gene3D" id="3.90.1150.10">
    <property type="entry name" value="Aspartate Aminotransferase, domain 1"/>
    <property type="match status" value="1"/>
</dbReference>
<organism evidence="12 13">
    <name type="scientific">Pseudomonas versuta</name>
    <dbReference type="NCBI Taxonomy" id="1788301"/>
    <lineage>
        <taxon>Bacteria</taxon>
        <taxon>Pseudomonadati</taxon>
        <taxon>Pseudomonadota</taxon>
        <taxon>Gammaproteobacteria</taxon>
        <taxon>Pseudomonadales</taxon>
        <taxon>Pseudomonadaceae</taxon>
        <taxon>Pseudomonas</taxon>
    </lineage>
</organism>
<dbReference type="EC" id="2.8.1.7" evidence="3"/>
<dbReference type="GO" id="GO:0031071">
    <property type="term" value="F:cysteine desulfurase activity"/>
    <property type="evidence" value="ECO:0007669"/>
    <property type="project" value="UniProtKB-EC"/>
</dbReference>
<keyword evidence="5" id="KW-0001">2Fe-2S</keyword>
<dbReference type="FunFam" id="3.40.640.10:FF:000003">
    <property type="entry name" value="Cysteine desulfurase IscS"/>
    <property type="match status" value="1"/>
</dbReference>
<dbReference type="Pfam" id="PF00266">
    <property type="entry name" value="Aminotran_5"/>
    <property type="match status" value="1"/>
</dbReference>
<dbReference type="InterPro" id="IPR016454">
    <property type="entry name" value="Cysteine_dSase"/>
</dbReference>
<gene>
    <name evidence="12" type="ORF">BOH74_06825</name>
</gene>
<dbReference type="Gene3D" id="3.40.640.10">
    <property type="entry name" value="Type I PLP-dependent aspartate aminotransferase-like (Major domain)"/>
    <property type="match status" value="1"/>
</dbReference>
<keyword evidence="7" id="KW-0663">Pyridoxal phosphate</keyword>
<comment type="catalytic activity">
    <reaction evidence="10">
        <text>(sulfur carrier)-H + L-cysteine = (sulfur carrier)-SH + L-alanine</text>
        <dbReference type="Rhea" id="RHEA:43892"/>
        <dbReference type="Rhea" id="RHEA-COMP:14737"/>
        <dbReference type="Rhea" id="RHEA-COMP:14739"/>
        <dbReference type="ChEBI" id="CHEBI:29917"/>
        <dbReference type="ChEBI" id="CHEBI:35235"/>
        <dbReference type="ChEBI" id="CHEBI:57972"/>
        <dbReference type="ChEBI" id="CHEBI:64428"/>
        <dbReference type="EC" id="2.8.1.7"/>
    </reaction>
</comment>
<comment type="caution">
    <text evidence="12">The sequence shown here is derived from an EMBL/GenBank/DDBJ whole genome shotgun (WGS) entry which is preliminary data.</text>
</comment>
<dbReference type="InterPro" id="IPR000192">
    <property type="entry name" value="Aminotrans_V_dom"/>
</dbReference>
<evidence type="ECO:0000256" key="5">
    <source>
        <dbReference type="ARBA" id="ARBA00022714"/>
    </source>
</evidence>
<feature type="domain" description="Aminotransferase class V" evidence="11">
    <location>
        <begin position="8"/>
        <end position="372"/>
    </location>
</feature>
<evidence type="ECO:0000256" key="8">
    <source>
        <dbReference type="ARBA" id="ARBA00023004"/>
    </source>
</evidence>
<reference evidence="12 13" key="1">
    <citation type="submission" date="2016-11" db="EMBL/GenBank/DDBJ databases">
        <title>Draft genome of Pseudomonas versuta A4R1.12.</title>
        <authorList>
            <person name="See-Too W.-S."/>
        </authorList>
    </citation>
    <scope>NUCLEOTIDE SEQUENCE [LARGE SCALE GENOMIC DNA]</scope>
    <source>
        <strain evidence="12 13">A4R1.12</strain>
    </source>
</reference>
<dbReference type="SUPFAM" id="SSF53383">
    <property type="entry name" value="PLP-dependent transferases"/>
    <property type="match status" value="1"/>
</dbReference>
<dbReference type="AlphaFoldDB" id="A0A854A1Y7"/>
<comment type="similarity">
    <text evidence="2">Belongs to the class-V pyridoxal-phosphate-dependent aminotransferase family. NifS/IscS subfamily.</text>
</comment>
<proteinExistence type="inferred from homology"/>
<dbReference type="PANTHER" id="PTHR11601">
    <property type="entry name" value="CYSTEINE DESULFURYLASE FAMILY MEMBER"/>
    <property type="match status" value="1"/>
</dbReference>
<comment type="cofactor">
    <cofactor evidence="1">
        <name>pyridoxal 5'-phosphate</name>
        <dbReference type="ChEBI" id="CHEBI:597326"/>
    </cofactor>
</comment>
<dbReference type="Proteomes" id="UP000185990">
    <property type="component" value="Unassembled WGS sequence"/>
</dbReference>
<evidence type="ECO:0000256" key="1">
    <source>
        <dbReference type="ARBA" id="ARBA00001933"/>
    </source>
</evidence>
<evidence type="ECO:0000256" key="3">
    <source>
        <dbReference type="ARBA" id="ARBA00012239"/>
    </source>
</evidence>
<evidence type="ECO:0000256" key="6">
    <source>
        <dbReference type="ARBA" id="ARBA00022723"/>
    </source>
</evidence>
<dbReference type="RefSeq" id="WP_073509272.1">
    <property type="nucleotide sequence ID" value="NZ_MPJD01000012.1"/>
</dbReference>
<dbReference type="InterPro" id="IPR015424">
    <property type="entry name" value="PyrdxlP-dep_Trfase"/>
</dbReference>
<evidence type="ECO:0000256" key="4">
    <source>
        <dbReference type="ARBA" id="ARBA00022679"/>
    </source>
</evidence>
<dbReference type="GO" id="GO:0051537">
    <property type="term" value="F:2 iron, 2 sulfur cluster binding"/>
    <property type="evidence" value="ECO:0007669"/>
    <property type="project" value="UniProtKB-KW"/>
</dbReference>
<evidence type="ECO:0000256" key="2">
    <source>
        <dbReference type="ARBA" id="ARBA00006490"/>
    </source>
</evidence>
<evidence type="ECO:0000313" key="12">
    <source>
        <dbReference type="EMBL" id="OKA26318.1"/>
    </source>
</evidence>
<dbReference type="PANTHER" id="PTHR11601:SF34">
    <property type="entry name" value="CYSTEINE DESULFURASE"/>
    <property type="match status" value="1"/>
</dbReference>
<evidence type="ECO:0000259" key="11">
    <source>
        <dbReference type="Pfam" id="PF00266"/>
    </source>
</evidence>
<keyword evidence="9" id="KW-0411">Iron-sulfur</keyword>
<sequence length="401" mass="42348">MFSQHGPIYLDNNATTALDPEVLKAMMPYLTRAYGNAASTGHAFGWEASAAVEQARAMIANAINAVGPADIIFTSGATESANLALSGLFPREGEEKGHIITSMIEHKAVLDSCGRLADAGTCVTYLPPQPDGIVCPNILSRAIRDDTRLVSIMAANNETGTLQKIEEIGAICLKRNVPFHTDATQAFGKVAFDVRRMNISLATFSAHKIYGPKGVGALYVNTADPRLTLSPLIVGGGHERGLRSGTLNVPGIVGFGHAAQLAMENLPAESARLCELRNRLRQSLIDTIPCTRINGHLTECLPGVLNVSFSGVDAGSLLLELPDVALSSGSACTSAQPALSHVLLAMGASDQQIRASVRIGVGRFNCESEIRYVSQRLAEAVKILRSMAPGSFSTPATNTGN</sequence>
<name>A0A854A1Y7_9PSED</name>
<accession>A0A854A1Y7</accession>
<dbReference type="InterPro" id="IPR015422">
    <property type="entry name" value="PyrdxlP-dep_Trfase_small"/>
</dbReference>
<dbReference type="EMBL" id="MPJD01000012">
    <property type="protein sequence ID" value="OKA26318.1"/>
    <property type="molecule type" value="Genomic_DNA"/>
</dbReference>
<keyword evidence="6" id="KW-0479">Metal-binding</keyword>
<evidence type="ECO:0000256" key="10">
    <source>
        <dbReference type="ARBA" id="ARBA00050776"/>
    </source>
</evidence>
<keyword evidence="4" id="KW-0808">Transferase</keyword>
<evidence type="ECO:0000256" key="7">
    <source>
        <dbReference type="ARBA" id="ARBA00022898"/>
    </source>
</evidence>